<keyword evidence="3" id="KW-0560">Oxidoreductase</keyword>
<feature type="transmembrane region" description="Helical" evidence="1">
    <location>
        <begin position="176"/>
        <end position="196"/>
    </location>
</feature>
<keyword evidence="1" id="KW-0812">Transmembrane</keyword>
<dbReference type="RefSeq" id="WP_216031861.1">
    <property type="nucleotide sequence ID" value="NZ_JAHKNG010000003.1"/>
</dbReference>
<evidence type="ECO:0000313" key="4">
    <source>
        <dbReference type="Proteomes" id="UP001166191"/>
    </source>
</evidence>
<name>A0ABS6AGB3_9RHOB</name>
<dbReference type="NCBIfam" id="TIGR00351">
    <property type="entry name" value="narI"/>
    <property type="match status" value="1"/>
</dbReference>
<comment type="caution">
    <text evidence="3">The sequence shown here is derived from an EMBL/GenBank/DDBJ whole genome shotgun (WGS) entry which is preliminary data.</text>
</comment>
<keyword evidence="1" id="KW-1133">Transmembrane helix</keyword>
<gene>
    <name evidence="3" type="primary">narI</name>
    <name evidence="3" type="ORF">KNW02_03430</name>
</gene>
<feature type="transmembrane region" description="Helical" evidence="1">
    <location>
        <begin position="6"/>
        <end position="25"/>
    </location>
</feature>
<dbReference type="Proteomes" id="UP001166191">
    <property type="component" value="Unassembled WGS sequence"/>
</dbReference>
<sequence>MNNFFFGIYPYIAITVMILGSIIRYDRDPFTWKSKSSQILRRRQFVIGSVLFHVGVLIILFGHVVGLLTPVVIFDAIGISHSAKQILAMSVGGIAGIMALTGGAILLHRRMTDPRVRANSTLADTGILALLVLQLVLGLLTILVSLQHLDGEEMVRLMSWAQSIVYLRSGAADHMAGVNILFKLHIFLGLTIFLLFPFTRLVHMISAPVRYLWRPGYQIVRTKRHPAE</sequence>
<feature type="transmembrane region" description="Helical" evidence="1">
    <location>
        <begin position="45"/>
        <end position="74"/>
    </location>
</feature>
<dbReference type="Pfam" id="PF02665">
    <property type="entry name" value="Nitrate_red_gam"/>
    <property type="match status" value="1"/>
</dbReference>
<dbReference type="EMBL" id="JAHKNG010000003">
    <property type="protein sequence ID" value="MBU3029172.1"/>
    <property type="molecule type" value="Genomic_DNA"/>
</dbReference>
<feature type="domain" description="NarG-like" evidence="2">
    <location>
        <begin position="2"/>
        <end position="223"/>
    </location>
</feature>
<dbReference type="InterPro" id="IPR023234">
    <property type="entry name" value="NarG-like_domain"/>
</dbReference>
<dbReference type="GO" id="GO:0016491">
    <property type="term" value="F:oxidoreductase activity"/>
    <property type="evidence" value="ECO:0007669"/>
    <property type="project" value="UniProtKB-KW"/>
</dbReference>
<evidence type="ECO:0000259" key="2">
    <source>
        <dbReference type="Pfam" id="PF02665"/>
    </source>
</evidence>
<evidence type="ECO:0000256" key="1">
    <source>
        <dbReference type="SAM" id="Phobius"/>
    </source>
</evidence>
<accession>A0ABS6AGB3</accession>
<dbReference type="PANTHER" id="PTHR30598:SF3">
    <property type="entry name" value="RESPIRATORY NITRATE REDUCTASE 1 GAMMA CHAIN"/>
    <property type="match status" value="1"/>
</dbReference>
<reference evidence="3" key="1">
    <citation type="submission" date="2021-06" db="EMBL/GenBank/DDBJ databases">
        <title>Paracoccus bacterium XHP0099 sp. nov., isolated from the surface waters of the Yellow Sea.</title>
        <authorList>
            <person name="Xue H."/>
            <person name="Zhang D."/>
        </authorList>
    </citation>
    <scope>NUCLEOTIDE SEQUENCE</scope>
    <source>
        <strain evidence="3">XHP0099</strain>
    </source>
</reference>
<organism evidence="3 4">
    <name type="scientific">Paracoccus marinaquae</name>
    <dbReference type="NCBI Taxonomy" id="2841926"/>
    <lineage>
        <taxon>Bacteria</taxon>
        <taxon>Pseudomonadati</taxon>
        <taxon>Pseudomonadota</taxon>
        <taxon>Alphaproteobacteria</taxon>
        <taxon>Rhodobacterales</taxon>
        <taxon>Paracoccaceae</taxon>
        <taxon>Paracoccus</taxon>
    </lineage>
</organism>
<feature type="transmembrane region" description="Helical" evidence="1">
    <location>
        <begin position="86"/>
        <end position="107"/>
    </location>
</feature>
<dbReference type="PANTHER" id="PTHR30598">
    <property type="entry name" value="NITRATE REDUCTASE PRIVATE CHAPERONE, REDOX ENZYME MATURATION PROTEIN REMP FAMILY"/>
    <property type="match status" value="1"/>
</dbReference>
<evidence type="ECO:0000313" key="3">
    <source>
        <dbReference type="EMBL" id="MBU3029172.1"/>
    </source>
</evidence>
<keyword evidence="4" id="KW-1185">Reference proteome</keyword>
<keyword evidence="1" id="KW-0472">Membrane</keyword>
<feature type="transmembrane region" description="Helical" evidence="1">
    <location>
        <begin position="127"/>
        <end position="149"/>
    </location>
</feature>
<dbReference type="EC" id="1.7.99.4" evidence="3"/>
<protein>
    <submittedName>
        <fullName evidence="3">Respiratory nitrate reductase subunit gamma</fullName>
        <ecNumber evidence="3">1.7.99.4</ecNumber>
    </submittedName>
</protein>
<dbReference type="InterPro" id="IPR051936">
    <property type="entry name" value="Heme-iron_electron_transfer"/>
</dbReference>
<dbReference type="InterPro" id="IPR003816">
    <property type="entry name" value="Nitrate_red_gam"/>
</dbReference>
<proteinExistence type="predicted"/>